<dbReference type="PIRSF" id="PIRSF001563">
    <property type="entry name" value="Folylpolyglu_synth"/>
    <property type="match status" value="1"/>
</dbReference>
<dbReference type="Proteomes" id="UP000230154">
    <property type="component" value="Unassembled WGS sequence"/>
</dbReference>
<dbReference type="GO" id="GO:0046872">
    <property type="term" value="F:metal ion binding"/>
    <property type="evidence" value="ECO:0007669"/>
    <property type="project" value="UniProtKB-KW"/>
</dbReference>
<sequence length="437" mass="48194">MTFQDAHNFLLTLSNLPRKEYMADPKKCDVYMKRLAFFLDILGNPQQHIPHIIHVAGTSGKGSVTAFLHSILHASGARVGSTQSPAPSTVLERWKVGTSHMDEKTFIRLFAIIKKALDTYARTSPFDMPSYFEVMEAIGLLWFSEQRVEWLVLETGCGGRFDTGNIVPRKDAAVITNIGLDHTEILGETKEEIAWEKAGIISVQTMAFTTESDPALIRVFQAEADKTNSSLEVVSNDTSDVRVSLSGTAFTYDNQRWHIPAPGAHQALNARLCIAVCRALSISENAIRSGLEQATQPLRMEIVGKNPMIILDAAHNLDKMKTTVAALTALAKDARVHLLLGFSADKHVDEMLEQLSGLQPVKIACTRNTVHALRKVADPALMAASLRKRLPQSHIEIFIDLADAFDWAKNDLSDNDILLVTGSVFLSGQIRAIVRQT</sequence>
<feature type="domain" description="Mur ligase central" evidence="12">
    <location>
        <begin position="55"/>
        <end position="277"/>
    </location>
</feature>
<dbReference type="GO" id="GO:0008841">
    <property type="term" value="F:dihydrofolate synthase activity"/>
    <property type="evidence" value="ECO:0007669"/>
    <property type="project" value="TreeGrafter"/>
</dbReference>
<dbReference type="InterPro" id="IPR004101">
    <property type="entry name" value="Mur_ligase_C"/>
</dbReference>
<dbReference type="SUPFAM" id="SSF53623">
    <property type="entry name" value="MurD-like peptide ligases, catalytic domain"/>
    <property type="match status" value="1"/>
</dbReference>
<dbReference type="InterPro" id="IPR001645">
    <property type="entry name" value="Folylpolyglutamate_synth"/>
</dbReference>
<gene>
    <name evidence="13" type="ORF">COU35_04260</name>
</gene>
<dbReference type="GO" id="GO:0005524">
    <property type="term" value="F:ATP binding"/>
    <property type="evidence" value="ECO:0007669"/>
    <property type="project" value="UniProtKB-KW"/>
</dbReference>
<evidence type="ECO:0000256" key="7">
    <source>
        <dbReference type="ARBA" id="ARBA00022842"/>
    </source>
</evidence>
<evidence type="ECO:0000256" key="2">
    <source>
        <dbReference type="ARBA" id="ARBA00013025"/>
    </source>
</evidence>
<protein>
    <recommendedName>
        <fullName evidence="2">tetrahydrofolate synthase</fullName>
        <ecNumber evidence="2">6.3.2.17</ecNumber>
    </recommendedName>
    <alternativeName>
        <fullName evidence="8">Tetrahydrofolylpolyglutamate synthase</fullName>
    </alternativeName>
</protein>
<evidence type="ECO:0000256" key="6">
    <source>
        <dbReference type="ARBA" id="ARBA00022840"/>
    </source>
</evidence>
<keyword evidence="4" id="KW-0479">Metal-binding</keyword>
<evidence type="ECO:0000256" key="8">
    <source>
        <dbReference type="ARBA" id="ARBA00030592"/>
    </source>
</evidence>
<keyword evidence="5 10" id="KW-0547">Nucleotide-binding</keyword>
<dbReference type="Gene3D" id="3.90.190.20">
    <property type="entry name" value="Mur ligase, C-terminal domain"/>
    <property type="match status" value="1"/>
</dbReference>
<keyword evidence="3 10" id="KW-0436">Ligase</keyword>
<evidence type="ECO:0000313" key="13">
    <source>
        <dbReference type="EMBL" id="PIR74028.1"/>
    </source>
</evidence>
<comment type="catalytic activity">
    <reaction evidence="9">
        <text>(6S)-5,6,7,8-tetrahydrofolyl-(gamma-L-Glu)(n) + L-glutamate + ATP = (6S)-5,6,7,8-tetrahydrofolyl-(gamma-L-Glu)(n+1) + ADP + phosphate + H(+)</text>
        <dbReference type="Rhea" id="RHEA:10580"/>
        <dbReference type="Rhea" id="RHEA-COMP:14738"/>
        <dbReference type="Rhea" id="RHEA-COMP:14740"/>
        <dbReference type="ChEBI" id="CHEBI:15378"/>
        <dbReference type="ChEBI" id="CHEBI:29985"/>
        <dbReference type="ChEBI" id="CHEBI:30616"/>
        <dbReference type="ChEBI" id="CHEBI:43474"/>
        <dbReference type="ChEBI" id="CHEBI:141005"/>
        <dbReference type="ChEBI" id="CHEBI:456216"/>
        <dbReference type="EC" id="6.3.2.17"/>
    </reaction>
</comment>
<evidence type="ECO:0000256" key="4">
    <source>
        <dbReference type="ARBA" id="ARBA00022723"/>
    </source>
</evidence>
<dbReference type="Gene3D" id="3.40.1190.10">
    <property type="entry name" value="Mur-like, catalytic domain"/>
    <property type="match status" value="1"/>
</dbReference>
<keyword evidence="6 10" id="KW-0067">ATP-binding</keyword>
<evidence type="ECO:0000313" key="14">
    <source>
        <dbReference type="Proteomes" id="UP000230154"/>
    </source>
</evidence>
<dbReference type="InterPro" id="IPR036615">
    <property type="entry name" value="Mur_ligase_C_dom_sf"/>
</dbReference>
<reference evidence="14" key="1">
    <citation type="submission" date="2017-09" db="EMBL/GenBank/DDBJ databases">
        <title>Depth-based differentiation of microbial function through sediment-hosted aquifers and enrichment of novel symbionts in the deep terrestrial subsurface.</title>
        <authorList>
            <person name="Probst A.J."/>
            <person name="Ladd B."/>
            <person name="Jarett J.K."/>
            <person name="Geller-Mcgrath D.E."/>
            <person name="Sieber C.M.K."/>
            <person name="Emerson J.B."/>
            <person name="Anantharaman K."/>
            <person name="Thomas B.C."/>
            <person name="Malmstrom R."/>
            <person name="Stieglmeier M."/>
            <person name="Klingl A."/>
            <person name="Woyke T."/>
            <person name="Ryan C.M."/>
            <person name="Banfield J.F."/>
        </authorList>
    </citation>
    <scope>NUCLEOTIDE SEQUENCE [LARGE SCALE GENOMIC DNA]</scope>
</reference>
<feature type="domain" description="Mur ligase C-terminal" evidence="11">
    <location>
        <begin position="299"/>
        <end position="423"/>
    </location>
</feature>
<evidence type="ECO:0000256" key="3">
    <source>
        <dbReference type="ARBA" id="ARBA00022598"/>
    </source>
</evidence>
<dbReference type="AlphaFoldDB" id="A0A2H0TPD6"/>
<proteinExistence type="inferred from homology"/>
<dbReference type="NCBIfam" id="TIGR01499">
    <property type="entry name" value="folC"/>
    <property type="match status" value="1"/>
</dbReference>
<organism evidence="13 14">
    <name type="scientific">Candidatus Magasanikbacteria bacterium CG10_big_fil_rev_8_21_14_0_10_47_10</name>
    <dbReference type="NCBI Taxonomy" id="1974652"/>
    <lineage>
        <taxon>Bacteria</taxon>
        <taxon>Candidatus Magasanikiibacteriota</taxon>
    </lineage>
</organism>
<accession>A0A2H0TPD6</accession>
<name>A0A2H0TPD6_9BACT</name>
<evidence type="ECO:0000259" key="11">
    <source>
        <dbReference type="Pfam" id="PF02875"/>
    </source>
</evidence>
<evidence type="ECO:0000256" key="10">
    <source>
        <dbReference type="PIRNR" id="PIRNR001563"/>
    </source>
</evidence>
<dbReference type="SUPFAM" id="SSF53244">
    <property type="entry name" value="MurD-like peptide ligases, peptide-binding domain"/>
    <property type="match status" value="1"/>
</dbReference>
<evidence type="ECO:0000259" key="12">
    <source>
        <dbReference type="Pfam" id="PF08245"/>
    </source>
</evidence>
<dbReference type="EC" id="6.3.2.17" evidence="2"/>
<evidence type="ECO:0000256" key="1">
    <source>
        <dbReference type="ARBA" id="ARBA00008276"/>
    </source>
</evidence>
<dbReference type="PANTHER" id="PTHR11136:SF0">
    <property type="entry name" value="DIHYDROFOLATE SYNTHETASE-RELATED"/>
    <property type="match status" value="1"/>
</dbReference>
<dbReference type="EMBL" id="PFCB01000030">
    <property type="protein sequence ID" value="PIR74028.1"/>
    <property type="molecule type" value="Genomic_DNA"/>
</dbReference>
<dbReference type="InterPro" id="IPR036565">
    <property type="entry name" value="Mur-like_cat_sf"/>
</dbReference>
<dbReference type="GO" id="GO:0005737">
    <property type="term" value="C:cytoplasm"/>
    <property type="evidence" value="ECO:0007669"/>
    <property type="project" value="TreeGrafter"/>
</dbReference>
<evidence type="ECO:0000256" key="5">
    <source>
        <dbReference type="ARBA" id="ARBA00022741"/>
    </source>
</evidence>
<comment type="similarity">
    <text evidence="1 10">Belongs to the folylpolyglutamate synthase family.</text>
</comment>
<dbReference type="GO" id="GO:0004326">
    <property type="term" value="F:tetrahydrofolylpolyglutamate synthase activity"/>
    <property type="evidence" value="ECO:0007669"/>
    <property type="project" value="UniProtKB-EC"/>
</dbReference>
<dbReference type="InterPro" id="IPR013221">
    <property type="entry name" value="Mur_ligase_cen"/>
</dbReference>
<comment type="caution">
    <text evidence="13">The sequence shown here is derived from an EMBL/GenBank/DDBJ whole genome shotgun (WGS) entry which is preliminary data.</text>
</comment>
<dbReference type="Pfam" id="PF02875">
    <property type="entry name" value="Mur_ligase_C"/>
    <property type="match status" value="1"/>
</dbReference>
<dbReference type="PANTHER" id="PTHR11136">
    <property type="entry name" value="FOLYLPOLYGLUTAMATE SYNTHASE-RELATED"/>
    <property type="match status" value="1"/>
</dbReference>
<evidence type="ECO:0000256" key="9">
    <source>
        <dbReference type="ARBA" id="ARBA00047493"/>
    </source>
</evidence>
<keyword evidence="7" id="KW-0460">Magnesium</keyword>
<dbReference type="Pfam" id="PF08245">
    <property type="entry name" value="Mur_ligase_M"/>
    <property type="match status" value="1"/>
</dbReference>